<feature type="chain" id="PRO_5016794291" evidence="2">
    <location>
        <begin position="24"/>
        <end position="435"/>
    </location>
</feature>
<name>A0A370DI56_9GAMM</name>
<accession>A0A370DI56</accession>
<sequence>MLSRSANILFSCTLLFFNTALQADSGLKSHEHKNANTHSINLHDAINKTFEHNPTLHAFNYALKAQTGRQLEASLAPGTNVSFDIEDALGSGDFKGTDNAQATLSIAWVLEGKIRQGYIDVARAGTSSLSTQTKIKRLDAAAETARLYIISLANQARLNNAVKTLNLAKETVAAVKKRVTAGKTPEAELARARAEFARRQLGYEDIEHELSSAIRLLAAQWGETYPVFTQVEGNIFTLPAIMPFETLKTQIKQSPDLTRLMSDKRLKQAQLKLAESQSNSEWRVNLGIRHYETTNDQALVAGISIPFGERSRNKGRIIEARENLSQTLAEADALKVHIETTLYVLSEELQHSLHQVDTYSKDIIPQLEKALKETQRAYNLGRYSYLEWSSVQAELLDARSALVEASIDAHLKVIEIERLTGMPMAQLKMQPVNKS</sequence>
<dbReference type="Pfam" id="PF02321">
    <property type="entry name" value="OEP"/>
    <property type="match status" value="1"/>
</dbReference>
<comment type="caution">
    <text evidence="3">The sequence shown here is derived from an EMBL/GenBank/DDBJ whole genome shotgun (WGS) entry which is preliminary data.</text>
</comment>
<reference evidence="3 4" key="1">
    <citation type="journal article" date="2018" name="ISME J.">
        <title>Endosymbiont genomes yield clues of tubeworm success.</title>
        <authorList>
            <person name="Li Y."/>
            <person name="Liles M.R."/>
            <person name="Halanych K.M."/>
        </authorList>
    </citation>
    <scope>NUCLEOTIDE SEQUENCE [LARGE SCALE GENOMIC DNA]</scope>
    <source>
        <strain evidence="3">A1464</strain>
    </source>
</reference>
<dbReference type="Gene3D" id="1.20.1600.10">
    <property type="entry name" value="Outer membrane efflux proteins (OEP)"/>
    <property type="match status" value="1"/>
</dbReference>
<protein>
    <submittedName>
        <fullName evidence="3">TolC family protein</fullName>
    </submittedName>
</protein>
<dbReference type="InterPro" id="IPR003423">
    <property type="entry name" value="OMP_efflux"/>
</dbReference>
<gene>
    <name evidence="3" type="ORF">DIZ80_07880</name>
</gene>
<keyword evidence="4" id="KW-1185">Reference proteome</keyword>
<dbReference type="InterPro" id="IPR010131">
    <property type="entry name" value="MdtP/NodT-like"/>
</dbReference>
<proteinExistence type="inferred from homology"/>
<dbReference type="Proteomes" id="UP000254266">
    <property type="component" value="Unassembled WGS sequence"/>
</dbReference>
<comment type="similarity">
    <text evidence="1">Belongs to the outer membrane factor (OMF) (TC 1.B.17) family.</text>
</comment>
<keyword evidence="2" id="KW-0732">Signal</keyword>
<evidence type="ECO:0000256" key="2">
    <source>
        <dbReference type="SAM" id="SignalP"/>
    </source>
</evidence>
<dbReference type="GO" id="GO:0015562">
    <property type="term" value="F:efflux transmembrane transporter activity"/>
    <property type="evidence" value="ECO:0007669"/>
    <property type="project" value="InterPro"/>
</dbReference>
<dbReference type="PANTHER" id="PTHR30203:SF24">
    <property type="entry name" value="BLR4935 PROTEIN"/>
    <property type="match status" value="1"/>
</dbReference>
<dbReference type="AlphaFoldDB" id="A0A370DI56"/>
<dbReference type="SUPFAM" id="SSF56954">
    <property type="entry name" value="Outer membrane efflux proteins (OEP)"/>
    <property type="match status" value="1"/>
</dbReference>
<dbReference type="EMBL" id="QFXC01000008">
    <property type="protein sequence ID" value="RDH84044.1"/>
    <property type="molecule type" value="Genomic_DNA"/>
</dbReference>
<evidence type="ECO:0000256" key="1">
    <source>
        <dbReference type="ARBA" id="ARBA00007613"/>
    </source>
</evidence>
<feature type="signal peptide" evidence="2">
    <location>
        <begin position="1"/>
        <end position="23"/>
    </location>
</feature>
<dbReference type="PANTHER" id="PTHR30203">
    <property type="entry name" value="OUTER MEMBRANE CATION EFFLUX PROTEIN"/>
    <property type="match status" value="1"/>
</dbReference>
<evidence type="ECO:0000313" key="3">
    <source>
        <dbReference type="EMBL" id="RDH84044.1"/>
    </source>
</evidence>
<organism evidence="3 4">
    <name type="scientific">endosymbiont of Galathealinum brachiosum</name>
    <dbReference type="NCBI Taxonomy" id="2200906"/>
    <lineage>
        <taxon>Bacteria</taxon>
        <taxon>Pseudomonadati</taxon>
        <taxon>Pseudomonadota</taxon>
        <taxon>Gammaproteobacteria</taxon>
        <taxon>sulfur-oxidizing symbionts</taxon>
    </lineage>
</organism>
<evidence type="ECO:0000313" key="4">
    <source>
        <dbReference type="Proteomes" id="UP000254266"/>
    </source>
</evidence>